<dbReference type="PROSITE" id="PS51257">
    <property type="entry name" value="PROKAR_LIPOPROTEIN"/>
    <property type="match status" value="1"/>
</dbReference>
<dbReference type="CDD" id="cd13120">
    <property type="entry name" value="BF2867_like_N"/>
    <property type="match status" value="1"/>
</dbReference>
<keyword evidence="3" id="KW-1185">Reference proteome</keyword>
<reference evidence="2 3" key="2">
    <citation type="journal article" date="2011" name="Stand. Genomic Sci.">
        <title>Complete genome sequence of Bacteroides helcogenes type strain (P 36-108).</title>
        <authorList>
            <person name="Pati A."/>
            <person name="Gronow S."/>
            <person name="Zeytun A."/>
            <person name="Lapidus A."/>
            <person name="Nolan M."/>
            <person name="Hammon N."/>
            <person name="Deshpande S."/>
            <person name="Cheng J.F."/>
            <person name="Tapia R."/>
            <person name="Han C."/>
            <person name="Goodwin L."/>
            <person name="Pitluck S."/>
            <person name="Liolios K."/>
            <person name="Pagani I."/>
            <person name="Ivanova N."/>
            <person name="Mavromatis K."/>
            <person name="Chen A."/>
            <person name="Palaniappan K."/>
            <person name="Land M."/>
            <person name="Hauser L."/>
            <person name="Chang Y.J."/>
            <person name="Jeffries C.D."/>
            <person name="Detter J.C."/>
            <person name="Brambilla E."/>
            <person name="Rohde M."/>
            <person name="Goker M."/>
            <person name="Woyke T."/>
            <person name="Bristow J."/>
            <person name="Eisen J.A."/>
            <person name="Markowitz V."/>
            <person name="Hugenholtz P."/>
            <person name="Kyrpides N.C."/>
            <person name="Klenk H.P."/>
            <person name="Lucas S."/>
        </authorList>
    </citation>
    <scope>NUCLEOTIDE SEQUENCE [LARGE SCALE GENOMIC DNA]</scope>
    <source>
        <strain evidence="3">ATCC 35417 / DSM 20613 / JCM 6297 / CCUG 15421 / P 36-108</strain>
    </source>
</reference>
<evidence type="ECO:0000313" key="2">
    <source>
        <dbReference type="EMBL" id="ADV43793.1"/>
    </source>
</evidence>
<dbReference type="Proteomes" id="UP000008630">
    <property type="component" value="Chromosome"/>
</dbReference>
<keyword evidence="1" id="KW-0732">Signal</keyword>
<feature type="chain" id="PRO_5003209263" description="Fimbrillin family protein" evidence="1">
    <location>
        <begin position="18"/>
        <end position="299"/>
    </location>
</feature>
<reference key="1">
    <citation type="submission" date="2010-11" db="EMBL/GenBank/DDBJ databases">
        <title>The complete genome of Bacteroides helcogenes P 36-108.</title>
        <authorList>
            <consortium name="US DOE Joint Genome Institute (JGI-PGF)"/>
            <person name="Lucas S."/>
            <person name="Copeland A."/>
            <person name="Lapidus A."/>
            <person name="Bruce D."/>
            <person name="Goodwin L."/>
            <person name="Pitluck S."/>
            <person name="Kyrpides N."/>
            <person name="Mavromatis K."/>
            <person name="Ivanova N."/>
            <person name="Zeytun A."/>
            <person name="Brettin T."/>
            <person name="Detter J.C."/>
            <person name="Tapia R."/>
            <person name="Han C."/>
            <person name="Land M."/>
            <person name="Hauser L."/>
            <person name="Markowitz V."/>
            <person name="Cheng J.-F."/>
            <person name="Hugenholtz P."/>
            <person name="Woyke T."/>
            <person name="Wu D."/>
            <person name="Gronow S."/>
            <person name="Wellnitz S."/>
            <person name="Brambilla E."/>
            <person name="Klenk H.-P."/>
            <person name="Eisen J.A."/>
        </authorList>
    </citation>
    <scope>NUCLEOTIDE SEQUENCE</scope>
    <source>
        <strain>P 36-108</strain>
    </source>
</reference>
<dbReference type="Gene3D" id="2.60.40.2630">
    <property type="match status" value="1"/>
</dbReference>
<dbReference type="Pfam" id="PF13149">
    <property type="entry name" value="Mfa_like_1"/>
    <property type="match status" value="1"/>
</dbReference>
<dbReference type="InterPro" id="IPR042278">
    <property type="entry name" value="Mfa-like_1_N"/>
</dbReference>
<dbReference type="OrthoDB" id="1029399at2"/>
<evidence type="ECO:0008006" key="4">
    <source>
        <dbReference type="Google" id="ProtNLM"/>
    </source>
</evidence>
<dbReference type="CDD" id="cd13121">
    <property type="entry name" value="BF2867_like_C"/>
    <property type="match status" value="1"/>
</dbReference>
<sequence length="299" mass="31608">MKAKFMMMMAAAATVLAACSNDNETDNWAGEIRLSSGVSVQTRAYTPTAPDTQIAADELIGIYVSGVDGEPITTYGYSNVSAKADGSGNFGTYSATMYYPQSGKDVKIKAYHPYNDGADDTYDFTVEADQSVDANYYKSDLLYSGETTIARSKTAHSLTFTHKLAKIFCTLTAGDGVSTVGGATIEVLSAEKAANFNRKTGDVNTAATSTKGDVKLGTYGAIIAPQEIANSTQLLKITLSADAGSGVFYYTTKAKTTFDSGNIYQYEITVTATGLTVTSTITPWQGIEGDPTTGTAEMQ</sequence>
<dbReference type="eggNOG" id="ENOG5032W29">
    <property type="taxonomic scope" value="Bacteria"/>
</dbReference>
<dbReference type="RefSeq" id="WP_013547387.1">
    <property type="nucleotide sequence ID" value="NC_014933.1"/>
</dbReference>
<organism evidence="2 3">
    <name type="scientific">Bacteroides helcogenes (strain ATCC 35417 / DSM 20613 / JCM 6297 / CCUG 15421 / P 36-108)</name>
    <dbReference type="NCBI Taxonomy" id="693979"/>
    <lineage>
        <taxon>Bacteria</taxon>
        <taxon>Pseudomonadati</taxon>
        <taxon>Bacteroidota</taxon>
        <taxon>Bacteroidia</taxon>
        <taxon>Bacteroidales</taxon>
        <taxon>Bacteroidaceae</taxon>
        <taxon>Bacteroides</taxon>
    </lineage>
</organism>
<feature type="signal peptide" evidence="1">
    <location>
        <begin position="1"/>
        <end position="17"/>
    </location>
</feature>
<dbReference type="InterPro" id="IPR025049">
    <property type="entry name" value="Mfa-like_1"/>
</dbReference>
<protein>
    <recommendedName>
        <fullName evidence="4">Fimbrillin family protein</fullName>
    </recommendedName>
</protein>
<dbReference type="STRING" id="693979.Bache_1812"/>
<gene>
    <name evidence="2" type="ordered locus">Bache_1812</name>
</gene>
<dbReference type="PATRIC" id="fig|693979.3.peg.1917"/>
<dbReference type="AlphaFoldDB" id="E6SP23"/>
<dbReference type="EMBL" id="CP002352">
    <property type="protein sequence ID" value="ADV43793.1"/>
    <property type="molecule type" value="Genomic_DNA"/>
</dbReference>
<proteinExistence type="predicted"/>
<name>E6SP23_BACT6</name>
<dbReference type="Gene3D" id="2.60.40.2620">
    <property type="entry name" value="Fimbrillin-like"/>
    <property type="match status" value="1"/>
</dbReference>
<evidence type="ECO:0000313" key="3">
    <source>
        <dbReference type="Proteomes" id="UP000008630"/>
    </source>
</evidence>
<dbReference type="HOGENOM" id="CLU_828092_0_0_10"/>
<dbReference type="KEGG" id="bhl:Bache_1812"/>
<accession>E6SP23</accession>
<evidence type="ECO:0000256" key="1">
    <source>
        <dbReference type="SAM" id="SignalP"/>
    </source>
</evidence>